<gene>
    <name evidence="1" type="ORF">LEP1GSC133_3166</name>
</gene>
<dbReference type="EMBL" id="AKWF02000137">
    <property type="protein sequence ID" value="EMO60415.1"/>
    <property type="molecule type" value="Genomic_DNA"/>
</dbReference>
<name>M6VU76_LEPBO</name>
<evidence type="ECO:0000313" key="1">
    <source>
        <dbReference type="EMBL" id="EMO60415.1"/>
    </source>
</evidence>
<dbReference type="NCBIfam" id="NF047736">
    <property type="entry name" value="LIC_10202_fam"/>
    <property type="match status" value="1"/>
</dbReference>
<dbReference type="AlphaFoldDB" id="M6VU76"/>
<dbReference type="Proteomes" id="UP000012159">
    <property type="component" value="Unassembled WGS sequence"/>
</dbReference>
<reference evidence="1 2" key="1">
    <citation type="submission" date="2013-01" db="EMBL/GenBank/DDBJ databases">
        <authorList>
            <person name="Harkins D.M."/>
            <person name="Durkin A.S."/>
            <person name="Brinkac L.M."/>
            <person name="Haft D.H."/>
            <person name="Selengut J.D."/>
            <person name="Sanka R."/>
            <person name="DePew J."/>
            <person name="Purushe J."/>
            <person name="Picardeau M."/>
            <person name="Werts C."/>
            <person name="Goarant C."/>
            <person name="Vinetz J.M."/>
            <person name="Sutton G.G."/>
            <person name="Nierman W.C."/>
            <person name="Fouts D.E."/>
        </authorList>
    </citation>
    <scope>NUCLEOTIDE SEQUENCE [LARGE SCALE GENOMIC DNA]</scope>
    <source>
        <strain evidence="1 2">200901868</strain>
    </source>
</reference>
<accession>M6VU76</accession>
<protein>
    <submittedName>
        <fullName evidence="1">Uncharacterized protein</fullName>
    </submittedName>
</protein>
<evidence type="ECO:0000313" key="2">
    <source>
        <dbReference type="Proteomes" id="UP000012159"/>
    </source>
</evidence>
<proteinExistence type="predicted"/>
<dbReference type="STRING" id="1192866.LEP1GSC133_3166"/>
<organism evidence="1 2">
    <name type="scientific">Leptospira borgpetersenii serovar Pomona str. 200901868</name>
    <dbReference type="NCBI Taxonomy" id="1192866"/>
    <lineage>
        <taxon>Bacteria</taxon>
        <taxon>Pseudomonadati</taxon>
        <taxon>Spirochaetota</taxon>
        <taxon>Spirochaetia</taxon>
        <taxon>Leptospirales</taxon>
        <taxon>Leptospiraceae</taxon>
        <taxon>Leptospira</taxon>
    </lineage>
</organism>
<comment type="caution">
    <text evidence="1">The sequence shown here is derived from an EMBL/GenBank/DDBJ whole genome shotgun (WGS) entry which is preliminary data.</text>
</comment>
<sequence length="370" mass="43821">MNKKQSNKILSPFEYGRQISGTIRNQRFSDQCTRNHGRNRIQTQKNPSTKKDIEKLTHWKFSPPSPEGYRDFDPAEIAHLFEKGISPPKFSNPKLRFVRGPLKWLLIRFAEFYSFLDKKLSENRTRAFYSVLHELILIHCENQNLKRKMESFYSEFLEWNQTIGKEIRPEFLWANEDLYSENIVEESENFLLESIDPSERVLVLSPGWGKILKQLLKLGSKFDSVSWNKSCSEFIGNSITTNIYLEEPGAIPKDCSKYSKILIYENLSIHPHWLIEKTLRALSFGVSSGTEIRFRFSNENSNYPSPFLPLRLTKIQEPLVRNYLKQLGFRNIIEKNRKTVLLFFHFENEGLSARHRISRWRRNRKRHQRD</sequence>